<dbReference type="Proteomes" id="UP000004853">
    <property type="component" value="Unassembled WGS sequence"/>
</dbReference>
<dbReference type="PATRIC" id="fig|1003200.3.peg.5852"/>
<sequence>MFRPDDPLLAAWAEADVTEAELRAAHGKAVKRRAKARDPTPVNVGLVDVILPEVRRPPAAMSALSQAQAARDPQAWALTASGLEAKGAQLGLALQPGETFPDFKARVHAAAGLTEADRSRLLADYGVRV</sequence>
<evidence type="ECO:0000313" key="1">
    <source>
        <dbReference type="EMBL" id="EGP42722.1"/>
    </source>
</evidence>
<accession>F7TAD7</accession>
<organism evidence="1 2">
    <name type="scientific">Achromobacter insuavis AXX-A</name>
    <dbReference type="NCBI Taxonomy" id="1003200"/>
    <lineage>
        <taxon>Bacteria</taxon>
        <taxon>Pseudomonadati</taxon>
        <taxon>Pseudomonadota</taxon>
        <taxon>Betaproteobacteria</taxon>
        <taxon>Burkholderiales</taxon>
        <taxon>Alcaligenaceae</taxon>
        <taxon>Achromobacter</taxon>
    </lineage>
</organism>
<dbReference type="HOGENOM" id="CLU_1943993_0_0_4"/>
<protein>
    <submittedName>
        <fullName evidence="1">Uncharacterized protein</fullName>
    </submittedName>
</protein>
<name>F7TAD7_9BURK</name>
<evidence type="ECO:0000313" key="2">
    <source>
        <dbReference type="Proteomes" id="UP000004853"/>
    </source>
</evidence>
<proteinExistence type="predicted"/>
<gene>
    <name evidence="1" type="ORF">AXXA_29685</name>
</gene>
<reference evidence="1 2" key="1">
    <citation type="submission" date="2011-06" db="EMBL/GenBank/DDBJ databases">
        <authorList>
            <person name="Bador J."/>
            <person name="Amoureux L."/>
            <person name="Neuwirth C."/>
        </authorList>
    </citation>
    <scope>NUCLEOTIDE SEQUENCE [LARGE SCALE GENOMIC DNA]</scope>
    <source>
        <strain evidence="1 2">AXX-A</strain>
    </source>
</reference>
<dbReference type="EMBL" id="AFRQ01000139">
    <property type="protein sequence ID" value="EGP42722.1"/>
    <property type="molecule type" value="Genomic_DNA"/>
</dbReference>
<comment type="caution">
    <text evidence="1">The sequence shown here is derived from an EMBL/GenBank/DDBJ whole genome shotgun (WGS) entry which is preliminary data.</text>
</comment>
<dbReference type="AlphaFoldDB" id="F7TAD7"/>